<dbReference type="EMBL" id="PPXC01000008">
    <property type="protein sequence ID" value="POH73164.1"/>
    <property type="molecule type" value="Genomic_DNA"/>
</dbReference>
<evidence type="ECO:0000313" key="3">
    <source>
        <dbReference type="Proteomes" id="UP000237061"/>
    </source>
</evidence>
<dbReference type="SUPFAM" id="SSF51735">
    <property type="entry name" value="NAD(P)-binding Rossmann-fold domains"/>
    <property type="match status" value="1"/>
</dbReference>
<proteinExistence type="predicted"/>
<evidence type="ECO:0000313" key="2">
    <source>
        <dbReference type="EMBL" id="POH73164.1"/>
    </source>
</evidence>
<reference evidence="2 3" key="1">
    <citation type="submission" date="2018-01" db="EMBL/GenBank/DDBJ databases">
        <title>Arthrobacter sp. nov., from glaciers in China.</title>
        <authorList>
            <person name="Liu Q."/>
            <person name="Xin Y.-H."/>
        </authorList>
    </citation>
    <scope>NUCLEOTIDE SEQUENCE [LARGE SCALE GENOMIC DNA]</scope>
    <source>
        <strain evidence="2 3">HLT2-12-2</strain>
    </source>
</reference>
<comment type="caution">
    <text evidence="2">The sequence shown here is derived from an EMBL/GenBank/DDBJ whole genome shotgun (WGS) entry which is preliminary data.</text>
</comment>
<dbReference type="AlphaFoldDB" id="A0A2S3ZVQ4"/>
<protein>
    <submittedName>
        <fullName evidence="2">NAD(P)-dependent oxidoreductase</fullName>
    </submittedName>
</protein>
<dbReference type="InterPro" id="IPR036291">
    <property type="entry name" value="NAD(P)-bd_dom_sf"/>
</dbReference>
<dbReference type="InterPro" id="IPR051604">
    <property type="entry name" value="Ergot_Alk_Oxidoreductase"/>
</dbReference>
<dbReference type="Gene3D" id="3.40.50.720">
    <property type="entry name" value="NAD(P)-binding Rossmann-like Domain"/>
    <property type="match status" value="1"/>
</dbReference>
<keyword evidence="3" id="KW-1185">Reference proteome</keyword>
<gene>
    <name evidence="2" type="ORF">CVS27_11595</name>
</gene>
<organism evidence="2 3">
    <name type="scientific">Arthrobacter glacialis</name>
    <dbReference type="NCBI Taxonomy" id="1664"/>
    <lineage>
        <taxon>Bacteria</taxon>
        <taxon>Bacillati</taxon>
        <taxon>Actinomycetota</taxon>
        <taxon>Actinomycetes</taxon>
        <taxon>Micrococcales</taxon>
        <taxon>Micrococcaceae</taxon>
        <taxon>Arthrobacter</taxon>
    </lineage>
</organism>
<dbReference type="Pfam" id="PF05368">
    <property type="entry name" value="NmrA"/>
    <property type="match status" value="1"/>
</dbReference>
<evidence type="ECO:0000259" key="1">
    <source>
        <dbReference type="Pfam" id="PF05368"/>
    </source>
</evidence>
<dbReference type="PANTHER" id="PTHR43162">
    <property type="match status" value="1"/>
</dbReference>
<sequence>MPHWIGNYQGAGLVTSETVKEGVLMVEELILVTGATGNIGRVVVDQLLAAGLRVRAAGRTVESVRGMFGQRVEAVAMDFTDEATWPGAFAGVKRMFLLRPPQLGKPKKQIVPALEYARAQGVEQVVFLSLQGAEKNKVVPHASIEAWLRTSGVDWTFVRASFFHQNLSTTHLSDIRDRDELLIPAGRGATAFVDGEDVGAVAAAELLNPAGHRNTAWTVTGHEALTYEQIARILTRELGRPIRYARPGILRYLRHARRTLGMPWGMVWVTAAIYTTARFGLADALTDTVHEVLGRDPISFAEFAHREREIWTLPAPTKENP</sequence>
<dbReference type="PANTHER" id="PTHR43162:SF1">
    <property type="entry name" value="PRESTALK A DIFFERENTIATION PROTEIN A"/>
    <property type="match status" value="1"/>
</dbReference>
<feature type="domain" description="NmrA-like" evidence="1">
    <location>
        <begin position="28"/>
        <end position="245"/>
    </location>
</feature>
<name>A0A2S3ZVQ4_ARTGL</name>
<accession>A0A2S3ZVQ4</accession>
<dbReference type="Proteomes" id="UP000237061">
    <property type="component" value="Unassembled WGS sequence"/>
</dbReference>
<dbReference type="InterPro" id="IPR008030">
    <property type="entry name" value="NmrA-like"/>
</dbReference>
<dbReference type="Gene3D" id="3.90.25.10">
    <property type="entry name" value="UDP-galactose 4-epimerase, domain 1"/>
    <property type="match status" value="1"/>
</dbReference>